<comment type="subcellular location">
    <subcellularLocation>
        <location evidence="1 8">Nucleus</location>
    </subcellularLocation>
</comment>
<dbReference type="EMBL" id="JAQQPM010000003">
    <property type="protein sequence ID" value="KAK2070396.1"/>
    <property type="molecule type" value="Genomic_DNA"/>
</dbReference>
<keyword evidence="2" id="KW-0805">Transcription regulation</keyword>
<dbReference type="AlphaFoldDB" id="A0AAD9MEX1"/>
<evidence type="ECO:0000256" key="3">
    <source>
        <dbReference type="ARBA" id="ARBA00023125"/>
    </source>
</evidence>
<evidence type="ECO:0000256" key="5">
    <source>
        <dbReference type="ARBA" id="ARBA00023163"/>
    </source>
</evidence>
<keyword evidence="4 8" id="KW-0371">Homeobox</keyword>
<feature type="compositionally biased region" description="Low complexity" evidence="9">
    <location>
        <begin position="135"/>
        <end position="151"/>
    </location>
</feature>
<dbReference type="PANTHER" id="PTHR11850">
    <property type="entry name" value="HOMEOBOX PROTEIN TRANSCRIPTION FACTORS"/>
    <property type="match status" value="1"/>
</dbReference>
<protein>
    <recommendedName>
        <fullName evidence="10">Homeobox domain-containing protein</fullName>
    </recommendedName>
</protein>
<feature type="domain" description="Homeobox" evidence="10">
    <location>
        <begin position="289"/>
        <end position="352"/>
    </location>
</feature>
<evidence type="ECO:0000256" key="9">
    <source>
        <dbReference type="SAM" id="MobiDB-lite"/>
    </source>
</evidence>
<accession>A0AAD9MEX1</accession>
<dbReference type="GO" id="GO:0003677">
    <property type="term" value="F:DNA binding"/>
    <property type="evidence" value="ECO:0007669"/>
    <property type="project" value="UniProtKB-UniRule"/>
</dbReference>
<organism evidence="11 12">
    <name type="scientific">Phyllachora maydis</name>
    <dbReference type="NCBI Taxonomy" id="1825666"/>
    <lineage>
        <taxon>Eukaryota</taxon>
        <taxon>Fungi</taxon>
        <taxon>Dikarya</taxon>
        <taxon>Ascomycota</taxon>
        <taxon>Pezizomycotina</taxon>
        <taxon>Sordariomycetes</taxon>
        <taxon>Sordariomycetidae</taxon>
        <taxon>Phyllachorales</taxon>
        <taxon>Phyllachoraceae</taxon>
        <taxon>Phyllachora</taxon>
    </lineage>
</organism>
<dbReference type="SUPFAM" id="SSF46689">
    <property type="entry name" value="Homeodomain-like"/>
    <property type="match status" value="1"/>
</dbReference>
<dbReference type="Pfam" id="PF05920">
    <property type="entry name" value="Homeobox_KN"/>
    <property type="match status" value="1"/>
</dbReference>
<reference evidence="11" key="1">
    <citation type="journal article" date="2023" name="Mol. Plant Microbe Interact.">
        <title>Elucidating the Obligate Nature and Biological Capacity of an Invasive Fungal Corn Pathogen.</title>
        <authorList>
            <person name="MacCready J.S."/>
            <person name="Roggenkamp E.M."/>
            <person name="Gdanetz K."/>
            <person name="Chilvers M.I."/>
        </authorList>
    </citation>
    <scope>NUCLEOTIDE SEQUENCE</scope>
    <source>
        <strain evidence="11">PM02</strain>
    </source>
</reference>
<evidence type="ECO:0000256" key="4">
    <source>
        <dbReference type="ARBA" id="ARBA00023155"/>
    </source>
</evidence>
<keyword evidence="5" id="KW-0804">Transcription</keyword>
<evidence type="ECO:0000259" key="10">
    <source>
        <dbReference type="PROSITE" id="PS50071"/>
    </source>
</evidence>
<name>A0AAD9MEX1_9PEZI</name>
<dbReference type="InterPro" id="IPR009057">
    <property type="entry name" value="Homeodomain-like_sf"/>
</dbReference>
<evidence type="ECO:0000256" key="8">
    <source>
        <dbReference type="PROSITE-ProRule" id="PRU00108"/>
    </source>
</evidence>
<dbReference type="GO" id="GO:0005634">
    <property type="term" value="C:nucleus"/>
    <property type="evidence" value="ECO:0007669"/>
    <property type="project" value="UniProtKB-SubCell"/>
</dbReference>
<evidence type="ECO:0000256" key="7">
    <source>
        <dbReference type="ARBA" id="ARBA00038021"/>
    </source>
</evidence>
<dbReference type="GO" id="GO:0006355">
    <property type="term" value="P:regulation of DNA-templated transcription"/>
    <property type="evidence" value="ECO:0007669"/>
    <property type="project" value="InterPro"/>
</dbReference>
<evidence type="ECO:0000313" key="11">
    <source>
        <dbReference type="EMBL" id="KAK2070396.1"/>
    </source>
</evidence>
<keyword evidence="12" id="KW-1185">Reference proteome</keyword>
<proteinExistence type="inferred from homology"/>
<dbReference type="PROSITE" id="PS50071">
    <property type="entry name" value="HOMEOBOX_2"/>
    <property type="match status" value="1"/>
</dbReference>
<sequence>MSMIAMAHPVPHLAFKREFAWEESRHVDHHPARPRSEDRMTLPSIREAFPELHSRLPEMHTRTPSLATSPVVGLGAGAMTPPEYVHSPNTNKRRRLSIGDDRGEERASQVPRLYSSPPIDPQLTGSRGLSPTTMAPRSATESWSSSSRTSPYMAQSANGFPPMRSPTALDMPERVETRPTLPSLPHLAFSREQAPMPRIRGYSSDDAYPQAPRPLMMHPSAQVMEPNAPAYRQRSNYAFAYHHPSRVQSLSLGSIHPLDRTPFSPAGYGHYQDYRGPYEYGGMSMNGDNKQRKRRGNLPKETTDKLRAWFVSHLTHPYPSEDEKQELMRQTGLQMNQISNWFINARRRQLPAMMNSAKVESDVTSALRADGKVLPTTERGDYDDGKRSSVPLSDYDASVYEDDMENIKRREGVVIKRGSV</sequence>
<dbReference type="FunFam" id="1.10.10.60:FF:000059">
    <property type="entry name" value="TGFB-induced factor homeobox 1"/>
    <property type="match status" value="1"/>
</dbReference>
<dbReference type="SMART" id="SM00389">
    <property type="entry name" value="HOX"/>
    <property type="match status" value="1"/>
</dbReference>
<dbReference type="Proteomes" id="UP001217918">
    <property type="component" value="Unassembled WGS sequence"/>
</dbReference>
<dbReference type="InterPro" id="IPR050224">
    <property type="entry name" value="TALE_homeobox"/>
</dbReference>
<gene>
    <name evidence="11" type="ORF">P8C59_004889</name>
</gene>
<keyword evidence="3 8" id="KW-0238">DNA-binding</keyword>
<evidence type="ECO:0000256" key="2">
    <source>
        <dbReference type="ARBA" id="ARBA00023015"/>
    </source>
</evidence>
<dbReference type="InterPro" id="IPR001356">
    <property type="entry name" value="HD"/>
</dbReference>
<feature type="DNA-binding region" description="Homeobox" evidence="8">
    <location>
        <begin position="291"/>
        <end position="353"/>
    </location>
</feature>
<keyword evidence="6 8" id="KW-0539">Nucleus</keyword>
<feature type="region of interest" description="Disordered" evidence="9">
    <location>
        <begin position="80"/>
        <end position="169"/>
    </location>
</feature>
<feature type="compositionally biased region" description="Basic and acidic residues" evidence="9">
    <location>
        <begin position="97"/>
        <end position="107"/>
    </location>
</feature>
<dbReference type="Gene3D" id="1.10.10.60">
    <property type="entry name" value="Homeodomain-like"/>
    <property type="match status" value="1"/>
</dbReference>
<dbReference type="InterPro" id="IPR008422">
    <property type="entry name" value="KN_HD"/>
</dbReference>
<evidence type="ECO:0000256" key="6">
    <source>
        <dbReference type="ARBA" id="ARBA00023242"/>
    </source>
</evidence>
<evidence type="ECO:0000256" key="1">
    <source>
        <dbReference type="ARBA" id="ARBA00004123"/>
    </source>
</evidence>
<feature type="compositionally biased region" description="Polar residues" evidence="9">
    <location>
        <begin position="123"/>
        <end position="133"/>
    </location>
</feature>
<dbReference type="CDD" id="cd00086">
    <property type="entry name" value="homeodomain"/>
    <property type="match status" value="1"/>
</dbReference>
<comment type="similarity">
    <text evidence="7">Belongs to the TALE/TGIF homeobox family.</text>
</comment>
<evidence type="ECO:0000313" key="12">
    <source>
        <dbReference type="Proteomes" id="UP001217918"/>
    </source>
</evidence>
<comment type="caution">
    <text evidence="11">The sequence shown here is derived from an EMBL/GenBank/DDBJ whole genome shotgun (WGS) entry which is preliminary data.</text>
</comment>